<name>X0XKV2_9ZZZZ</name>
<dbReference type="EMBL" id="BARS01038704">
    <property type="protein sequence ID" value="GAG25596.1"/>
    <property type="molecule type" value="Genomic_DNA"/>
</dbReference>
<dbReference type="GO" id="GO:0004553">
    <property type="term" value="F:hydrolase activity, hydrolyzing O-glycosyl compounds"/>
    <property type="evidence" value="ECO:0007669"/>
    <property type="project" value="InterPro"/>
</dbReference>
<sequence length="255" mass="26286">LMTIAPEGGYASFGATDARPFFLDLEVTDWTTTGDQYRRYVADNTALNGSATDHTLGGFVASMLYTVRVDGVLGAGVAGGGVVRSEASGEATFTYTGNYADAVFELETALAGDFNGDGVVDATDINGLLREVHAGGGDLLYDVNGDGAVNATDADELIHTIMGKEYGDTDLDGDVDILDLDTLGINWDQSGMGWADGDFNGDTAADILDLDVLGSHWGGSASSPATRGQPAEPESILTSVPAVAVMSPEPTASVT</sequence>
<organism evidence="3">
    <name type="scientific">marine sediment metagenome</name>
    <dbReference type="NCBI Taxonomy" id="412755"/>
    <lineage>
        <taxon>unclassified sequences</taxon>
        <taxon>metagenomes</taxon>
        <taxon>ecological metagenomes</taxon>
    </lineage>
</organism>
<dbReference type="Pfam" id="PF00404">
    <property type="entry name" value="Dockerin_1"/>
    <property type="match status" value="1"/>
</dbReference>
<dbReference type="PROSITE" id="PS00018">
    <property type="entry name" value="EF_HAND_1"/>
    <property type="match status" value="1"/>
</dbReference>
<feature type="domain" description="Dockerin" evidence="2">
    <location>
        <begin position="107"/>
        <end position="168"/>
    </location>
</feature>
<feature type="region of interest" description="Disordered" evidence="1">
    <location>
        <begin position="219"/>
        <end position="255"/>
    </location>
</feature>
<evidence type="ECO:0000259" key="2">
    <source>
        <dbReference type="PROSITE" id="PS51766"/>
    </source>
</evidence>
<dbReference type="AlphaFoldDB" id="X0XKV2"/>
<accession>X0XKV2</accession>
<dbReference type="InterPro" id="IPR002105">
    <property type="entry name" value="Dockerin_1_rpt"/>
</dbReference>
<proteinExistence type="predicted"/>
<dbReference type="GO" id="GO:0000272">
    <property type="term" value="P:polysaccharide catabolic process"/>
    <property type="evidence" value="ECO:0007669"/>
    <property type="project" value="InterPro"/>
</dbReference>
<dbReference type="SUPFAM" id="SSF63446">
    <property type="entry name" value="Type I dockerin domain"/>
    <property type="match status" value="1"/>
</dbReference>
<feature type="non-terminal residue" evidence="3">
    <location>
        <position position="1"/>
    </location>
</feature>
<reference evidence="3" key="1">
    <citation type="journal article" date="2014" name="Front. Microbiol.">
        <title>High frequency of phylogenetically diverse reductive dehalogenase-homologous genes in deep subseafloor sedimentary metagenomes.</title>
        <authorList>
            <person name="Kawai M."/>
            <person name="Futagami T."/>
            <person name="Toyoda A."/>
            <person name="Takaki Y."/>
            <person name="Nishi S."/>
            <person name="Hori S."/>
            <person name="Arai W."/>
            <person name="Tsubouchi T."/>
            <person name="Morono Y."/>
            <person name="Uchiyama I."/>
            <person name="Ito T."/>
            <person name="Fujiyama A."/>
            <person name="Inagaki F."/>
            <person name="Takami H."/>
        </authorList>
    </citation>
    <scope>NUCLEOTIDE SEQUENCE</scope>
    <source>
        <strain evidence="3">Expedition CK06-06</strain>
    </source>
</reference>
<dbReference type="InterPro" id="IPR016134">
    <property type="entry name" value="Dockerin_dom"/>
</dbReference>
<comment type="caution">
    <text evidence="3">The sequence shown here is derived from an EMBL/GenBank/DDBJ whole genome shotgun (WGS) entry which is preliminary data.</text>
</comment>
<dbReference type="Gene3D" id="1.10.1330.10">
    <property type="entry name" value="Dockerin domain"/>
    <property type="match status" value="1"/>
</dbReference>
<gene>
    <name evidence="3" type="ORF">S01H1_59192</name>
</gene>
<dbReference type="InterPro" id="IPR036439">
    <property type="entry name" value="Dockerin_dom_sf"/>
</dbReference>
<dbReference type="InterPro" id="IPR018247">
    <property type="entry name" value="EF_Hand_1_Ca_BS"/>
</dbReference>
<protein>
    <recommendedName>
        <fullName evidence="2">Dockerin domain-containing protein</fullName>
    </recommendedName>
</protein>
<dbReference type="PROSITE" id="PS51766">
    <property type="entry name" value="DOCKERIN"/>
    <property type="match status" value="1"/>
</dbReference>
<evidence type="ECO:0000256" key="1">
    <source>
        <dbReference type="SAM" id="MobiDB-lite"/>
    </source>
</evidence>
<evidence type="ECO:0000313" key="3">
    <source>
        <dbReference type="EMBL" id="GAG25596.1"/>
    </source>
</evidence>
<feature type="non-terminal residue" evidence="3">
    <location>
        <position position="255"/>
    </location>
</feature>